<dbReference type="InterPro" id="IPR002559">
    <property type="entry name" value="Transposase_11"/>
</dbReference>
<dbReference type="AlphaFoldDB" id="A0A919YH90"/>
<comment type="caution">
    <text evidence="3">The sequence shown here is derived from an EMBL/GenBank/DDBJ whole genome shotgun (WGS) entry which is preliminary data.</text>
</comment>
<reference evidence="3 4" key="1">
    <citation type="submission" date="2021-03" db="EMBL/GenBank/DDBJ databases">
        <title>Antimicrobial resistance genes in bacteria isolated from Japanese honey, and their potential for conferring macrolide and lincosamide resistance in the American foulbrood pathogen Paenibacillus larvae.</title>
        <authorList>
            <person name="Okamoto M."/>
            <person name="Kumagai M."/>
            <person name="Kanamori H."/>
            <person name="Takamatsu D."/>
        </authorList>
    </citation>
    <scope>NUCLEOTIDE SEQUENCE [LARGE SCALE GENOMIC DNA]</scope>
    <source>
        <strain evidence="3 4">J34TS1</strain>
    </source>
</reference>
<dbReference type="EMBL" id="BORT01000032">
    <property type="protein sequence ID" value="GIO50459.1"/>
    <property type="molecule type" value="Genomic_DNA"/>
</dbReference>
<name>A0A919YH90_9BACL</name>
<evidence type="ECO:0000256" key="1">
    <source>
        <dbReference type="SAM" id="MobiDB-lite"/>
    </source>
</evidence>
<accession>A0A919YH90</accession>
<protein>
    <recommendedName>
        <fullName evidence="2">Transposase IS4-like domain-containing protein</fullName>
    </recommendedName>
</protein>
<evidence type="ECO:0000259" key="2">
    <source>
        <dbReference type="Pfam" id="PF01609"/>
    </source>
</evidence>
<feature type="domain" description="Transposase IS4-like" evidence="2">
    <location>
        <begin position="5"/>
        <end position="55"/>
    </location>
</feature>
<sequence length="87" mass="9770">MDHRTVDPKYNMITDVHVNPGNVHDSTPYLSCLDRQQERFGFKVEVVVLDSGYSGYLTSPICKGLQKRKDRDPPGSPRKTGGDTLFS</sequence>
<organism evidence="3 4">
    <name type="scientific">Paenibacillus azoreducens</name>
    <dbReference type="NCBI Taxonomy" id="116718"/>
    <lineage>
        <taxon>Bacteria</taxon>
        <taxon>Bacillati</taxon>
        <taxon>Bacillota</taxon>
        <taxon>Bacilli</taxon>
        <taxon>Bacillales</taxon>
        <taxon>Paenibacillaceae</taxon>
        <taxon>Paenibacillus</taxon>
    </lineage>
</organism>
<proteinExistence type="predicted"/>
<evidence type="ECO:0000313" key="3">
    <source>
        <dbReference type="EMBL" id="GIO50459.1"/>
    </source>
</evidence>
<dbReference type="Proteomes" id="UP000682811">
    <property type="component" value="Unassembled WGS sequence"/>
</dbReference>
<keyword evidence="4" id="KW-1185">Reference proteome</keyword>
<gene>
    <name evidence="3" type="ORF">J34TS1_52240</name>
</gene>
<dbReference type="GO" id="GO:0006313">
    <property type="term" value="P:DNA transposition"/>
    <property type="evidence" value="ECO:0007669"/>
    <property type="project" value="InterPro"/>
</dbReference>
<evidence type="ECO:0000313" key="4">
    <source>
        <dbReference type="Proteomes" id="UP000682811"/>
    </source>
</evidence>
<feature type="region of interest" description="Disordered" evidence="1">
    <location>
        <begin position="64"/>
        <end position="87"/>
    </location>
</feature>
<dbReference type="GO" id="GO:0004803">
    <property type="term" value="F:transposase activity"/>
    <property type="evidence" value="ECO:0007669"/>
    <property type="project" value="InterPro"/>
</dbReference>
<dbReference type="Pfam" id="PF01609">
    <property type="entry name" value="DDE_Tnp_1"/>
    <property type="match status" value="1"/>
</dbReference>
<dbReference type="GO" id="GO:0003677">
    <property type="term" value="F:DNA binding"/>
    <property type="evidence" value="ECO:0007669"/>
    <property type="project" value="InterPro"/>
</dbReference>